<dbReference type="AlphaFoldDB" id="C0ER86"/>
<comment type="caution">
    <text evidence="1">The sequence shown here is derived from an EMBL/GenBank/DDBJ whole genome shotgun (WGS) entry which is preliminary data.</text>
</comment>
<accession>C0ER86</accession>
<proteinExistence type="predicted"/>
<reference evidence="1 2" key="1">
    <citation type="submission" date="2009-01" db="EMBL/GenBank/DDBJ databases">
        <authorList>
            <person name="Fulton L."/>
            <person name="Clifton S."/>
            <person name="Chinwalla A.T."/>
            <person name="Mitreva M."/>
            <person name="Sodergren E."/>
            <person name="Weinstock G."/>
            <person name="Clifton S."/>
            <person name="Dooling D.J."/>
            <person name="Fulton B."/>
            <person name="Minx P."/>
            <person name="Pepin K.H."/>
            <person name="Johnson M."/>
            <person name="Bhonagiri V."/>
            <person name="Nash W.E."/>
            <person name="Mardis E.R."/>
            <person name="Wilson R.K."/>
        </authorList>
    </citation>
    <scope>NUCLEOTIDE SEQUENCE [LARGE SCALE GENOMIC DNA]</scope>
    <source>
        <strain evidence="1 2">NRL30031/H210</strain>
    </source>
</reference>
<protein>
    <submittedName>
        <fullName evidence="1">Uncharacterized protein</fullName>
    </submittedName>
</protein>
<sequence>MALEATFLHGWNNQLTTKVYRFQTAFLRIFVYLFLKMDWKAFANSV</sequence>
<keyword evidence="2" id="KW-1185">Reference proteome</keyword>
<evidence type="ECO:0000313" key="2">
    <source>
        <dbReference type="Proteomes" id="UP000004457"/>
    </source>
</evidence>
<gene>
    <name evidence="1" type="ORF">NEIFLAOT_02486</name>
</gene>
<name>C0ER86_NEIFL</name>
<dbReference type="EMBL" id="ACEN01000108">
    <property type="protein sequence ID" value="EEG32452.1"/>
    <property type="molecule type" value="Genomic_DNA"/>
</dbReference>
<dbReference type="Proteomes" id="UP000004457">
    <property type="component" value="Unassembled WGS sequence"/>
</dbReference>
<organism evidence="1 2">
    <name type="scientific">Neisseria flavescens NRL30031/H210</name>
    <dbReference type="NCBI Taxonomy" id="546264"/>
    <lineage>
        <taxon>Bacteria</taxon>
        <taxon>Pseudomonadati</taxon>
        <taxon>Pseudomonadota</taxon>
        <taxon>Betaproteobacteria</taxon>
        <taxon>Neisseriales</taxon>
        <taxon>Neisseriaceae</taxon>
        <taxon>Neisseria</taxon>
    </lineage>
</organism>
<evidence type="ECO:0000313" key="1">
    <source>
        <dbReference type="EMBL" id="EEG32452.1"/>
    </source>
</evidence>